<dbReference type="Gene3D" id="3.30.530.20">
    <property type="match status" value="1"/>
</dbReference>
<reference evidence="2" key="1">
    <citation type="journal article" date="2019" name="Int. J. Syst. Evol. Microbiol.">
        <title>The Global Catalogue of Microorganisms (GCM) 10K type strain sequencing project: providing services to taxonomists for standard genome sequencing and annotation.</title>
        <authorList>
            <consortium name="The Broad Institute Genomics Platform"/>
            <consortium name="The Broad Institute Genome Sequencing Center for Infectious Disease"/>
            <person name="Wu L."/>
            <person name="Ma J."/>
        </authorList>
    </citation>
    <scope>NUCLEOTIDE SEQUENCE [LARGE SCALE GENOMIC DNA]</scope>
    <source>
        <strain evidence="2">JCM 17138</strain>
    </source>
</reference>
<evidence type="ECO:0000313" key="1">
    <source>
        <dbReference type="EMBL" id="GAA3803713.1"/>
    </source>
</evidence>
<proteinExistence type="predicted"/>
<dbReference type="InterPro" id="IPR019587">
    <property type="entry name" value="Polyketide_cyclase/dehydratase"/>
</dbReference>
<gene>
    <name evidence="1" type="ORF">GCM10022403_042110</name>
</gene>
<dbReference type="InterPro" id="IPR023393">
    <property type="entry name" value="START-like_dom_sf"/>
</dbReference>
<sequence length="161" mass="18645">MTIEQQAGQIGHTDNSVYIDADIDLVWELTNDVSSWPRLFTEYASAEILHQEGDTVRFRLALHPDDTGKVWSWVSERTVDRAARRVTARRVEPGPFVHMDIQWFYQPEGDGTRMRWVQDFKMRPDAPLDDAGMTDRINANTLIQMDVIRQKIEKAEGRGRD</sequence>
<dbReference type="EMBL" id="BAABDE010000018">
    <property type="protein sequence ID" value="GAA3803713.1"/>
    <property type="molecule type" value="Genomic_DNA"/>
</dbReference>
<dbReference type="SUPFAM" id="SSF55961">
    <property type="entry name" value="Bet v1-like"/>
    <property type="match status" value="1"/>
</dbReference>
<protein>
    <submittedName>
        <fullName evidence="1">SRPBCC family protein</fullName>
    </submittedName>
</protein>
<organism evidence="1 2">
    <name type="scientific">Streptomyces coacervatus</name>
    <dbReference type="NCBI Taxonomy" id="647381"/>
    <lineage>
        <taxon>Bacteria</taxon>
        <taxon>Bacillati</taxon>
        <taxon>Actinomycetota</taxon>
        <taxon>Actinomycetes</taxon>
        <taxon>Kitasatosporales</taxon>
        <taxon>Streptomycetaceae</taxon>
        <taxon>Streptomyces</taxon>
    </lineage>
</organism>
<dbReference type="Proteomes" id="UP001501009">
    <property type="component" value="Unassembled WGS sequence"/>
</dbReference>
<evidence type="ECO:0000313" key="2">
    <source>
        <dbReference type="Proteomes" id="UP001501009"/>
    </source>
</evidence>
<dbReference type="RefSeq" id="WP_275773461.1">
    <property type="nucleotide sequence ID" value="NZ_BAABDE010000018.1"/>
</dbReference>
<keyword evidence="2" id="KW-1185">Reference proteome</keyword>
<name>A0ABP7HWX9_9ACTN</name>
<dbReference type="CDD" id="cd08860">
    <property type="entry name" value="TcmN_ARO-CYC_like"/>
    <property type="match status" value="1"/>
</dbReference>
<dbReference type="Pfam" id="PF10604">
    <property type="entry name" value="Polyketide_cyc2"/>
    <property type="match status" value="1"/>
</dbReference>
<accession>A0ABP7HWX9</accession>
<comment type="caution">
    <text evidence="1">The sequence shown here is derived from an EMBL/GenBank/DDBJ whole genome shotgun (WGS) entry which is preliminary data.</text>
</comment>